<dbReference type="Gene3D" id="3.30.930.10">
    <property type="entry name" value="Bira Bifunctional Protein, Domain 2"/>
    <property type="match status" value="1"/>
</dbReference>
<gene>
    <name evidence="6" type="ORF">RB602_08650</name>
</gene>
<accession>A0AA97F6D1</accession>
<dbReference type="SUPFAM" id="SSF55681">
    <property type="entry name" value="Class II aaRS and biotin synthetases"/>
    <property type="match status" value="1"/>
</dbReference>
<evidence type="ECO:0000256" key="3">
    <source>
        <dbReference type="ARBA" id="ARBA00024227"/>
    </source>
</evidence>
<reference evidence="6 7" key="1">
    <citation type="submission" date="2023-10" db="EMBL/GenBank/DDBJ databases">
        <title>Complete genome sequence of a Sphingomonadaceae bacterium.</title>
        <authorList>
            <person name="Yan C."/>
        </authorList>
    </citation>
    <scope>NUCLEOTIDE SEQUENCE [LARGE SCALE GENOMIC DNA]</scope>
    <source>
        <strain evidence="6 7">SCSIO 66989</strain>
    </source>
</reference>
<dbReference type="InterPro" id="IPR004408">
    <property type="entry name" value="Biotin_CoA_COase_ligase"/>
</dbReference>
<dbReference type="PROSITE" id="PS51733">
    <property type="entry name" value="BPL_LPL_CATALYTIC"/>
    <property type="match status" value="1"/>
</dbReference>
<dbReference type="InterPro" id="IPR045864">
    <property type="entry name" value="aa-tRNA-synth_II/BPL/LPL"/>
</dbReference>
<dbReference type="InterPro" id="IPR003142">
    <property type="entry name" value="BPL_C"/>
</dbReference>
<evidence type="ECO:0000313" key="6">
    <source>
        <dbReference type="EMBL" id="WOE73932.1"/>
    </source>
</evidence>
<keyword evidence="1 6" id="KW-0436">Ligase</keyword>
<evidence type="ECO:0000256" key="2">
    <source>
        <dbReference type="ARBA" id="ARBA00023267"/>
    </source>
</evidence>
<proteinExistence type="predicted"/>
<dbReference type="KEGG" id="acoa:RB602_08650"/>
<dbReference type="InterPro" id="IPR004143">
    <property type="entry name" value="BPL_LPL_catalytic"/>
</dbReference>
<dbReference type="Pfam" id="PF03099">
    <property type="entry name" value="BPL_LplA_LipB"/>
    <property type="match status" value="1"/>
</dbReference>
<dbReference type="Gene3D" id="2.30.30.100">
    <property type="match status" value="1"/>
</dbReference>
<dbReference type="GO" id="GO:0004077">
    <property type="term" value="F:biotin--[biotin carboxyl-carrier protein] ligase activity"/>
    <property type="evidence" value="ECO:0007669"/>
    <property type="project" value="UniProtKB-EC"/>
</dbReference>
<organism evidence="6 7">
    <name type="scientific">Alterisphingorhabdus coralli</name>
    <dbReference type="NCBI Taxonomy" id="3071408"/>
    <lineage>
        <taxon>Bacteria</taxon>
        <taxon>Pseudomonadati</taxon>
        <taxon>Pseudomonadota</taxon>
        <taxon>Alphaproteobacteria</taxon>
        <taxon>Sphingomonadales</taxon>
        <taxon>Sphingomonadaceae</taxon>
        <taxon>Alterisphingorhabdus (ex Yan et al. 2024)</taxon>
    </lineage>
</organism>
<evidence type="ECO:0000256" key="1">
    <source>
        <dbReference type="ARBA" id="ARBA00022598"/>
    </source>
</evidence>
<evidence type="ECO:0000313" key="7">
    <source>
        <dbReference type="Proteomes" id="UP001302429"/>
    </source>
</evidence>
<keyword evidence="2" id="KW-0092">Biotin</keyword>
<dbReference type="Pfam" id="PF02237">
    <property type="entry name" value="BPL_C"/>
    <property type="match status" value="1"/>
</dbReference>
<evidence type="ECO:0000259" key="5">
    <source>
        <dbReference type="PROSITE" id="PS51733"/>
    </source>
</evidence>
<dbReference type="RefSeq" id="WP_317080160.1">
    <property type="nucleotide sequence ID" value="NZ_CP136594.1"/>
</dbReference>
<dbReference type="EMBL" id="CP136594">
    <property type="protein sequence ID" value="WOE73932.1"/>
    <property type="molecule type" value="Genomic_DNA"/>
</dbReference>
<dbReference type="PANTHER" id="PTHR12835">
    <property type="entry name" value="BIOTIN PROTEIN LIGASE"/>
    <property type="match status" value="1"/>
</dbReference>
<protein>
    <recommendedName>
        <fullName evidence="3">biotin--[biotin carboxyl-carrier protein] ligase</fullName>
        <ecNumber evidence="3">6.3.4.15</ecNumber>
    </recommendedName>
</protein>
<dbReference type="Proteomes" id="UP001302429">
    <property type="component" value="Chromosome"/>
</dbReference>
<dbReference type="CDD" id="cd16442">
    <property type="entry name" value="BPL"/>
    <property type="match status" value="1"/>
</dbReference>
<dbReference type="AlphaFoldDB" id="A0AA97F6D1"/>
<dbReference type="GO" id="GO:0005737">
    <property type="term" value="C:cytoplasm"/>
    <property type="evidence" value="ECO:0007669"/>
    <property type="project" value="TreeGrafter"/>
</dbReference>
<name>A0AA97F6D1_9SPHN</name>
<dbReference type="EC" id="6.3.4.15" evidence="3"/>
<dbReference type="PANTHER" id="PTHR12835:SF5">
    <property type="entry name" value="BIOTIN--PROTEIN LIGASE"/>
    <property type="match status" value="1"/>
</dbReference>
<comment type="catalytic activity">
    <reaction evidence="4">
        <text>biotin + L-lysyl-[protein] + ATP = N(6)-biotinyl-L-lysyl-[protein] + AMP + diphosphate + H(+)</text>
        <dbReference type="Rhea" id="RHEA:11756"/>
        <dbReference type="Rhea" id="RHEA-COMP:9752"/>
        <dbReference type="Rhea" id="RHEA-COMP:10505"/>
        <dbReference type="ChEBI" id="CHEBI:15378"/>
        <dbReference type="ChEBI" id="CHEBI:29969"/>
        <dbReference type="ChEBI" id="CHEBI:30616"/>
        <dbReference type="ChEBI" id="CHEBI:33019"/>
        <dbReference type="ChEBI" id="CHEBI:57586"/>
        <dbReference type="ChEBI" id="CHEBI:83144"/>
        <dbReference type="ChEBI" id="CHEBI:456215"/>
        <dbReference type="EC" id="6.3.4.15"/>
    </reaction>
</comment>
<evidence type="ECO:0000256" key="4">
    <source>
        <dbReference type="ARBA" id="ARBA00047846"/>
    </source>
</evidence>
<keyword evidence="7" id="KW-1185">Reference proteome</keyword>
<dbReference type="NCBIfam" id="TIGR00121">
    <property type="entry name" value="birA_ligase"/>
    <property type="match status" value="1"/>
</dbReference>
<feature type="domain" description="BPL/LPL catalytic" evidence="5">
    <location>
        <begin position="16"/>
        <end position="187"/>
    </location>
</feature>
<sequence>MLMMRRAPCSGRYNIAHSIETVAITASTNADLLLRAQQGAPEGTWLRAEQQQAGRGRLQRNWASPPGNLYISTIVRLRHDDPPPATLALVAGLAFHATAAHWFGNAAPMLKWPNDLLVNGAKLGGILLERTGDAVVAGLGMNITSAPDLPDRETIALHDMKGGKTATAEAVAEKLATSFAATLNLWRDPQRGLGAIIQEWENCAHSRGTALSVTGADGKKLGGTFDGLAPDGALRLRDGHGTVHMVNAGDVDLLVQTGND</sequence>